<accession>A0A4Q9V0C3</accession>
<evidence type="ECO:0000313" key="3">
    <source>
        <dbReference type="EMBL" id="TBW22097.1"/>
    </source>
</evidence>
<dbReference type="InterPro" id="IPR050464">
    <property type="entry name" value="Zeta_carotene_desat/Oxidored"/>
</dbReference>
<organism evidence="3 4">
    <name type="scientific">Arcanobacterium bovis</name>
    <dbReference type="NCBI Taxonomy" id="2529275"/>
    <lineage>
        <taxon>Bacteria</taxon>
        <taxon>Bacillati</taxon>
        <taxon>Actinomycetota</taxon>
        <taxon>Actinomycetes</taxon>
        <taxon>Actinomycetales</taxon>
        <taxon>Actinomycetaceae</taxon>
        <taxon>Arcanobacterium</taxon>
    </lineage>
</organism>
<dbReference type="SUPFAM" id="SSF51905">
    <property type="entry name" value="FAD/NAD(P)-binding domain"/>
    <property type="match status" value="1"/>
</dbReference>
<dbReference type="AlphaFoldDB" id="A0A4Q9V0C3"/>
<evidence type="ECO:0000313" key="4">
    <source>
        <dbReference type="Proteomes" id="UP000293036"/>
    </source>
</evidence>
<gene>
    <name evidence="3" type="ORF">EZJ44_04525</name>
</gene>
<dbReference type="InterPro" id="IPR036188">
    <property type="entry name" value="FAD/NAD-bd_sf"/>
</dbReference>
<feature type="region of interest" description="Disordered" evidence="1">
    <location>
        <begin position="244"/>
        <end position="289"/>
    </location>
</feature>
<dbReference type="Proteomes" id="UP000293036">
    <property type="component" value="Unassembled WGS sequence"/>
</dbReference>
<evidence type="ECO:0000259" key="2">
    <source>
        <dbReference type="Pfam" id="PF01593"/>
    </source>
</evidence>
<evidence type="ECO:0000256" key="1">
    <source>
        <dbReference type="SAM" id="MobiDB-lite"/>
    </source>
</evidence>
<sequence length="494" mass="51596">MHETVILGGGIAGLTTAYALAKRGILSTVIEARMSLGGLAAGGSIAGVRIDLGAESFTLRSTKILELCAELGVEVRYPHGSSWVWDDGVASPIAHGIWGIPSSWDDPAFTVLSAEELDTARKLDSTVSSYGSQAHTLAELVRVRLGQAVLTKMVEPVAGAIHGISPEKLDLDAVAPGLREALLHEGSLIKAVHSQRGEEQASIVQPVGGINALVDALSAQLQAMGTSIVTGHMAIDLMYDDSAASSQTSTPVSSSTGSSSPSASDSPAPFGILLARSDGDKKNPQPCPGTEEVVFAKRLVVALDGPHARALVAPVLPTPPTGVDYEWTIPHSDPISTAILAIDDERLDPAPLGSGVLVKPGSSLPVKALTHYSMKWPWAAQELARAHGGKHVHLLRLSYGRPGEPSPSPTIDQALQDASALFGVAIKRHALIEGRIIEWGPSLIAHSPEHKKNVQSFLRSVDDVLGLAVTGAWVAGTGLGSVIPHAYKIGENID</sequence>
<keyword evidence="4" id="KW-1185">Reference proteome</keyword>
<reference evidence="3 4" key="1">
    <citation type="submission" date="2019-02" db="EMBL/GenBank/DDBJ databases">
        <title>Arcanobacterium bovis sp. nov., isolated from the milk of a cow with mastitis.</title>
        <authorList>
            <person name="Sammra O."/>
            <person name="Foster G."/>
            <person name="Hassan A."/>
            <person name="Alssahen M."/>
            <person name="Laemmler C."/>
            <person name="Borowiak M."/>
            <person name="Malorny B."/>
            <person name="Abdulmawjood A."/>
        </authorList>
    </citation>
    <scope>NUCLEOTIDE SEQUENCE [LARGE SCALE GENOMIC DNA]</scope>
    <source>
        <strain evidence="3 4">C605018/01/1</strain>
    </source>
</reference>
<dbReference type="GO" id="GO:0016491">
    <property type="term" value="F:oxidoreductase activity"/>
    <property type="evidence" value="ECO:0007669"/>
    <property type="project" value="InterPro"/>
</dbReference>
<dbReference type="RefSeq" id="WP_131280655.1">
    <property type="nucleotide sequence ID" value="NZ_JBHSLR010000009.1"/>
</dbReference>
<protein>
    <submittedName>
        <fullName evidence="3">FAD-dependent oxidoreductase</fullName>
    </submittedName>
</protein>
<dbReference type="OrthoDB" id="3450553at2"/>
<dbReference type="PRINTS" id="PR00420">
    <property type="entry name" value="RNGMNOXGNASE"/>
</dbReference>
<feature type="domain" description="Amine oxidase" evidence="2">
    <location>
        <begin position="11"/>
        <end position="234"/>
    </location>
</feature>
<dbReference type="Pfam" id="PF01593">
    <property type="entry name" value="Amino_oxidase"/>
    <property type="match status" value="1"/>
</dbReference>
<dbReference type="PANTHER" id="PTHR42923">
    <property type="entry name" value="PROTOPORPHYRINOGEN OXIDASE"/>
    <property type="match status" value="1"/>
</dbReference>
<dbReference type="SUPFAM" id="SSF54373">
    <property type="entry name" value="FAD-linked reductases, C-terminal domain"/>
    <property type="match status" value="1"/>
</dbReference>
<feature type="compositionally biased region" description="Low complexity" evidence="1">
    <location>
        <begin position="244"/>
        <end position="269"/>
    </location>
</feature>
<dbReference type="PANTHER" id="PTHR42923:SF3">
    <property type="entry name" value="PROTOPORPHYRINOGEN OXIDASE"/>
    <property type="match status" value="1"/>
</dbReference>
<dbReference type="InterPro" id="IPR002937">
    <property type="entry name" value="Amino_oxidase"/>
</dbReference>
<proteinExistence type="predicted"/>
<dbReference type="Gene3D" id="3.50.50.60">
    <property type="entry name" value="FAD/NAD(P)-binding domain"/>
    <property type="match status" value="1"/>
</dbReference>
<dbReference type="Gene3D" id="3.90.660.20">
    <property type="entry name" value="Protoporphyrinogen oxidase, mitochondrial, domain 2"/>
    <property type="match status" value="1"/>
</dbReference>
<dbReference type="EMBL" id="SJDT01000003">
    <property type="protein sequence ID" value="TBW22097.1"/>
    <property type="molecule type" value="Genomic_DNA"/>
</dbReference>
<name>A0A4Q9V0C3_9ACTO</name>
<comment type="caution">
    <text evidence="3">The sequence shown here is derived from an EMBL/GenBank/DDBJ whole genome shotgun (WGS) entry which is preliminary data.</text>
</comment>